<evidence type="ECO:0000313" key="1">
    <source>
        <dbReference type="EMBL" id="RXK37044.1"/>
    </source>
</evidence>
<dbReference type="Proteomes" id="UP000289152">
    <property type="component" value="Unassembled WGS sequence"/>
</dbReference>
<dbReference type="EMBL" id="SDIL01000079">
    <property type="protein sequence ID" value="RXK37044.1"/>
    <property type="molecule type" value="Genomic_DNA"/>
</dbReference>
<reference evidence="1 2" key="1">
    <citation type="submission" date="2016-06" db="EMBL/GenBank/DDBJ databases">
        <title>Evolution of pathogenesis and genome organization in the Tremellales.</title>
        <authorList>
            <person name="Cuomo C."/>
            <person name="Litvintseva A."/>
            <person name="Heitman J."/>
            <person name="Chen Y."/>
            <person name="Sun S."/>
            <person name="Springer D."/>
            <person name="Dromer F."/>
            <person name="Young S."/>
            <person name="Zeng Q."/>
            <person name="Chapman S."/>
            <person name="Gujja S."/>
            <person name="Saif S."/>
            <person name="Birren B."/>
        </authorList>
    </citation>
    <scope>NUCLEOTIDE SEQUENCE [LARGE SCALE GENOMIC DNA]</scope>
    <source>
        <strain evidence="1 2">ATCC 28783</strain>
    </source>
</reference>
<keyword evidence="2" id="KW-1185">Reference proteome</keyword>
<gene>
    <name evidence="1" type="ORF">M231_05703</name>
</gene>
<comment type="caution">
    <text evidence="1">The sequence shown here is derived from an EMBL/GenBank/DDBJ whole genome shotgun (WGS) entry which is preliminary data.</text>
</comment>
<protein>
    <submittedName>
        <fullName evidence="1">Uncharacterized protein</fullName>
    </submittedName>
</protein>
<evidence type="ECO:0000313" key="2">
    <source>
        <dbReference type="Proteomes" id="UP000289152"/>
    </source>
</evidence>
<dbReference type="AlphaFoldDB" id="A0A4Q1BHI3"/>
<dbReference type="InParanoid" id="A0A4Q1BHI3"/>
<name>A0A4Q1BHI3_TREME</name>
<sequence>MPDAATSLITAFIETLESDQAMLSTDSTLNRLDEWLQGAHPVFRQTFCTERPETEEAREAWEVVDEAACQVWSLLLSFCPSVIIPLPRRGVAEQGSGRPIRLMDLRIPVKDNWNLLEEAEFLIAPEPQEE</sequence>
<proteinExistence type="predicted"/>
<dbReference type="VEuPathDB" id="FungiDB:TREMEDRAFT_62122"/>
<organism evidence="1 2">
    <name type="scientific">Tremella mesenterica</name>
    <name type="common">Jelly fungus</name>
    <dbReference type="NCBI Taxonomy" id="5217"/>
    <lineage>
        <taxon>Eukaryota</taxon>
        <taxon>Fungi</taxon>
        <taxon>Dikarya</taxon>
        <taxon>Basidiomycota</taxon>
        <taxon>Agaricomycotina</taxon>
        <taxon>Tremellomycetes</taxon>
        <taxon>Tremellales</taxon>
        <taxon>Tremellaceae</taxon>
        <taxon>Tremella</taxon>
    </lineage>
</organism>
<accession>A0A4Q1BHI3</accession>